<dbReference type="Pfam" id="PF24996">
    <property type="entry name" value="NANM"/>
    <property type="match status" value="1"/>
</dbReference>
<keyword evidence="3" id="KW-0677">Repeat</keyword>
<dbReference type="PANTHER" id="PTHR46093">
    <property type="entry name" value="ACYL-COA-BINDING DOMAIN-CONTAINING PROTEIN 5"/>
    <property type="match status" value="1"/>
</dbReference>
<dbReference type="Gene3D" id="2.120.10.80">
    <property type="entry name" value="Kelch-type beta propeller"/>
    <property type="match status" value="2"/>
</dbReference>
<dbReference type="SUPFAM" id="SSF117281">
    <property type="entry name" value="Kelch motif"/>
    <property type="match status" value="1"/>
</dbReference>
<dbReference type="PANTHER" id="PTHR46093:SF18">
    <property type="entry name" value="FIBRONECTIN TYPE-III DOMAIN-CONTAINING PROTEIN"/>
    <property type="match status" value="1"/>
</dbReference>
<dbReference type="InterPro" id="IPR015915">
    <property type="entry name" value="Kelch-typ_b-propeller"/>
</dbReference>
<sequence length="395" mass="43291">MKLSLLCVGVSLYTLYACQPFFSHSNNQETKMPVTNISAPRIDWRLHGELPAAKGMTSSIGISASFTGLLGDYLLVGGGANFPDGHPFFDQAIKAYYSDLWLFDTTTPTLIPSHHLQLPYPVAHGALVHAEHSVLLVGGQNAQGALSDIVEVSLVDGHPTIQHWGKLPFTWHSGAAAWYQGELFIFGGERNGQASAGVCRFNPQTARCQELEPIPGPARVQFPAQQLAGTFYLFGGIDPKSSSNQFTRTDAYAFNLNTLQWSQLADVSYQQQAFSVSGGAAVTLNEDEILLLGGVNLELFNNTLTQFGRLQGQELAQFKTRYFHLTAEEINFSRRQLVFNTRTNQWSALENLVPFTGGAGPLTLARTSQHIYWIGGETKPGVRSPLVYRGLVSRP</sequence>
<proteinExistence type="predicted"/>
<keyword evidence="1" id="KW-0880">Kelch repeat</keyword>
<protein>
    <submittedName>
        <fullName evidence="7">Kelch repeat-containing protein</fullName>
    </submittedName>
</protein>
<gene>
    <name evidence="7" type="ORF">ACFFJP_02755</name>
</gene>
<evidence type="ECO:0000256" key="3">
    <source>
        <dbReference type="ARBA" id="ARBA00022737"/>
    </source>
</evidence>
<evidence type="ECO:0000256" key="6">
    <source>
        <dbReference type="ARBA" id="ARBA00023277"/>
    </source>
</evidence>
<dbReference type="RefSeq" id="WP_377240254.1">
    <property type="nucleotide sequence ID" value="NZ_JBHLXP010000001.1"/>
</dbReference>
<dbReference type="InterPro" id="IPR056734">
    <property type="entry name" value="NANM"/>
</dbReference>
<evidence type="ECO:0000256" key="2">
    <source>
        <dbReference type="ARBA" id="ARBA00022729"/>
    </source>
</evidence>
<evidence type="ECO:0000313" key="8">
    <source>
        <dbReference type="Proteomes" id="UP001589813"/>
    </source>
</evidence>
<dbReference type="EMBL" id="JBHLXP010000001">
    <property type="protein sequence ID" value="MFC0047209.1"/>
    <property type="molecule type" value="Genomic_DNA"/>
</dbReference>
<dbReference type="PROSITE" id="PS51257">
    <property type="entry name" value="PROKAR_LIPOPROTEIN"/>
    <property type="match status" value="1"/>
</dbReference>
<evidence type="ECO:0000256" key="5">
    <source>
        <dbReference type="ARBA" id="ARBA00023235"/>
    </source>
</evidence>
<organism evidence="7 8">
    <name type="scientific">Rheinheimera tilapiae</name>
    <dbReference type="NCBI Taxonomy" id="875043"/>
    <lineage>
        <taxon>Bacteria</taxon>
        <taxon>Pseudomonadati</taxon>
        <taxon>Pseudomonadota</taxon>
        <taxon>Gammaproteobacteria</taxon>
        <taxon>Chromatiales</taxon>
        <taxon>Chromatiaceae</taxon>
        <taxon>Rheinheimera</taxon>
    </lineage>
</organism>
<evidence type="ECO:0000256" key="1">
    <source>
        <dbReference type="ARBA" id="ARBA00022441"/>
    </source>
</evidence>
<dbReference type="Proteomes" id="UP001589813">
    <property type="component" value="Unassembled WGS sequence"/>
</dbReference>
<keyword evidence="4" id="KW-0574">Periplasm</keyword>
<reference evidence="7 8" key="1">
    <citation type="submission" date="2024-09" db="EMBL/GenBank/DDBJ databases">
        <authorList>
            <person name="Sun Q."/>
            <person name="Mori K."/>
        </authorList>
    </citation>
    <scope>NUCLEOTIDE SEQUENCE [LARGE SCALE GENOMIC DNA]</scope>
    <source>
        <strain evidence="7 8">KCTC 23315</strain>
    </source>
</reference>
<comment type="caution">
    <text evidence="7">The sequence shown here is derived from an EMBL/GenBank/DDBJ whole genome shotgun (WGS) entry which is preliminary data.</text>
</comment>
<accession>A0ABV6B8M0</accession>
<evidence type="ECO:0000313" key="7">
    <source>
        <dbReference type="EMBL" id="MFC0047209.1"/>
    </source>
</evidence>
<keyword evidence="2" id="KW-0732">Signal</keyword>
<keyword evidence="8" id="KW-1185">Reference proteome</keyword>
<keyword evidence="6" id="KW-0119">Carbohydrate metabolism</keyword>
<keyword evidence="5" id="KW-0413">Isomerase</keyword>
<name>A0ABV6B8M0_9GAMM</name>
<evidence type="ECO:0000256" key="4">
    <source>
        <dbReference type="ARBA" id="ARBA00022764"/>
    </source>
</evidence>